<feature type="transmembrane region" description="Helical" evidence="1">
    <location>
        <begin position="256"/>
        <end position="282"/>
    </location>
</feature>
<dbReference type="InterPro" id="IPR029044">
    <property type="entry name" value="Nucleotide-diphossugar_trans"/>
</dbReference>
<dbReference type="AlphaFoldDB" id="A0A3D8VI93"/>
<keyword evidence="1" id="KW-0472">Membrane</keyword>
<accession>A0A3D8VI93</accession>
<protein>
    <submittedName>
        <fullName evidence="3">Glycosyltransferase family 2 protein</fullName>
    </submittedName>
</protein>
<dbReference type="GO" id="GO:0016740">
    <property type="term" value="F:transferase activity"/>
    <property type="evidence" value="ECO:0007669"/>
    <property type="project" value="UniProtKB-KW"/>
</dbReference>
<gene>
    <name evidence="3" type="ORF">DX912_04890</name>
</gene>
<keyword evidence="1" id="KW-0812">Transmembrane</keyword>
<dbReference type="EMBL" id="QTJR01000002">
    <property type="protein sequence ID" value="RDY68831.1"/>
    <property type="molecule type" value="Genomic_DNA"/>
</dbReference>
<dbReference type="Pfam" id="PF00535">
    <property type="entry name" value="Glycos_transf_2"/>
    <property type="match status" value="1"/>
</dbReference>
<evidence type="ECO:0000313" key="4">
    <source>
        <dbReference type="Proteomes" id="UP000256829"/>
    </source>
</evidence>
<dbReference type="InterPro" id="IPR001173">
    <property type="entry name" value="Glyco_trans_2-like"/>
</dbReference>
<proteinExistence type="predicted"/>
<dbReference type="PANTHER" id="PTHR48090:SF7">
    <property type="entry name" value="RFBJ PROTEIN"/>
    <property type="match status" value="1"/>
</dbReference>
<comment type="caution">
    <text evidence="3">The sequence shown here is derived from an EMBL/GenBank/DDBJ whole genome shotgun (WGS) entry which is preliminary data.</text>
</comment>
<keyword evidence="1" id="KW-1133">Transmembrane helix</keyword>
<dbReference type="CDD" id="cd04179">
    <property type="entry name" value="DPM_DPG-synthase_like"/>
    <property type="match status" value="1"/>
</dbReference>
<dbReference type="SUPFAM" id="SSF53448">
    <property type="entry name" value="Nucleotide-diphospho-sugar transferases"/>
    <property type="match status" value="1"/>
</dbReference>
<dbReference type="RefSeq" id="WP_115841346.1">
    <property type="nucleotide sequence ID" value="NZ_CP183976.1"/>
</dbReference>
<dbReference type="PANTHER" id="PTHR48090">
    <property type="entry name" value="UNDECAPRENYL-PHOSPHATE 4-DEOXY-4-FORMAMIDO-L-ARABINOSE TRANSFERASE-RELATED"/>
    <property type="match status" value="1"/>
</dbReference>
<dbReference type="Proteomes" id="UP000256829">
    <property type="component" value="Unassembled WGS sequence"/>
</dbReference>
<dbReference type="Gene3D" id="3.90.550.10">
    <property type="entry name" value="Spore Coat Polysaccharide Biosynthesis Protein SpsA, Chain A"/>
    <property type="match status" value="1"/>
</dbReference>
<reference evidence="3 4" key="1">
    <citation type="submission" date="2018-08" db="EMBL/GenBank/DDBJ databases">
        <title>Lysobacter soli KCTC 22011, whole genome shotgun sequence.</title>
        <authorList>
            <person name="Zhang X."/>
            <person name="Feng G."/>
            <person name="Zhu H."/>
        </authorList>
    </citation>
    <scope>NUCLEOTIDE SEQUENCE [LARGE SCALE GENOMIC DNA]</scope>
    <source>
        <strain evidence="3 4">KCTC 22011</strain>
    </source>
</reference>
<dbReference type="InterPro" id="IPR050256">
    <property type="entry name" value="Glycosyltransferase_2"/>
</dbReference>
<evidence type="ECO:0000256" key="1">
    <source>
        <dbReference type="SAM" id="Phobius"/>
    </source>
</evidence>
<evidence type="ECO:0000313" key="3">
    <source>
        <dbReference type="EMBL" id="RDY68831.1"/>
    </source>
</evidence>
<sequence length="357" mass="39263">MTIETSKAEGERCDARRVAVVIPCYKASRHILGVVESLPPFVDWIIVVDDACPDRSGAILQAQCTDPRLEVHFNETNLGVGGAVMRGYQAAVAAGAEYIVKVDADGQMDPAMMRALLSPLLSGEADYAKGNRFYDLSQLMRMPLVRIVGNAALSFLAKLSTGYWDIFDPTNGYTAIHADTAARLPFQKISKRYFFETDMLFRLNTLRAVVADVPMDARYGDEVSNLKIGRILGEFLFKHVRNIFKRVFYNYFLRDFTIASIELIAGAMLMAVGTALGLSAWVSSIQSGVPNNPGTVMLAALPVLLGLQLVLAFLSYDINAVPRRPLQKFDRDARAGVARKPVDLDAARPIEGKTRHG</sequence>
<name>A0A3D8VI93_9GAMM</name>
<keyword evidence="4" id="KW-1185">Reference proteome</keyword>
<keyword evidence="3" id="KW-0808">Transferase</keyword>
<feature type="domain" description="Glycosyltransferase 2-like" evidence="2">
    <location>
        <begin position="20"/>
        <end position="177"/>
    </location>
</feature>
<organism evidence="3 4">
    <name type="scientific">Lysobacter soli</name>
    <dbReference type="NCBI Taxonomy" id="453783"/>
    <lineage>
        <taxon>Bacteria</taxon>
        <taxon>Pseudomonadati</taxon>
        <taxon>Pseudomonadota</taxon>
        <taxon>Gammaproteobacteria</taxon>
        <taxon>Lysobacterales</taxon>
        <taxon>Lysobacteraceae</taxon>
        <taxon>Lysobacter</taxon>
    </lineage>
</organism>
<feature type="transmembrane region" description="Helical" evidence="1">
    <location>
        <begin position="294"/>
        <end position="314"/>
    </location>
</feature>
<evidence type="ECO:0000259" key="2">
    <source>
        <dbReference type="Pfam" id="PF00535"/>
    </source>
</evidence>